<comment type="caution">
    <text evidence="1">The sequence shown here is derived from an EMBL/GenBank/DDBJ whole genome shotgun (WGS) entry which is preliminary data.</text>
</comment>
<organism evidence="1 2">
    <name type="scientific">Porites lobata</name>
    <dbReference type="NCBI Taxonomy" id="104759"/>
    <lineage>
        <taxon>Eukaryota</taxon>
        <taxon>Metazoa</taxon>
        <taxon>Cnidaria</taxon>
        <taxon>Anthozoa</taxon>
        <taxon>Hexacorallia</taxon>
        <taxon>Scleractinia</taxon>
        <taxon>Fungiina</taxon>
        <taxon>Poritidae</taxon>
        <taxon>Porites</taxon>
    </lineage>
</organism>
<keyword evidence="2" id="KW-1185">Reference proteome</keyword>
<reference evidence="1 2" key="1">
    <citation type="submission" date="2022-05" db="EMBL/GenBank/DDBJ databases">
        <authorList>
            <consortium name="Genoscope - CEA"/>
            <person name="William W."/>
        </authorList>
    </citation>
    <scope>NUCLEOTIDE SEQUENCE [LARGE SCALE GENOMIC DNA]</scope>
</reference>
<evidence type="ECO:0000313" key="1">
    <source>
        <dbReference type="EMBL" id="CAH3139086.1"/>
    </source>
</evidence>
<accession>A0ABN8PAC8</accession>
<dbReference type="Proteomes" id="UP001159405">
    <property type="component" value="Unassembled WGS sequence"/>
</dbReference>
<sequence length="291" mass="33437">MDSNHFRAKRIMERYGLSSCHLVNHLLTHIHEDVVNFGSPDNFWCYDFERSVARYISISNNRKNNELTFARAELRRDGLSGLSARVLMTHCCASLSEMSTVVASIPSERRDHVLPEFFVLGHLKGVHWNVRAQRNEVLQILYDEKGITATDDDLSDVVSECRSICFTQQCGNKRETFKAGDSVIIESIKNGFQALRITQILRMEVLEDHEVFIIGDAFQYVISDSQPARHPWTKYLVVETSGTERVCHASSIRRHIILCEDSRNLASERQLVCIDYKRPDFPITFVTVPSW</sequence>
<name>A0ABN8PAC8_9CNID</name>
<evidence type="ECO:0000313" key="2">
    <source>
        <dbReference type="Proteomes" id="UP001159405"/>
    </source>
</evidence>
<protein>
    <submittedName>
        <fullName evidence="1">Uncharacterized protein</fullName>
    </submittedName>
</protein>
<gene>
    <name evidence="1" type="ORF">PLOB_00040490</name>
</gene>
<feature type="non-terminal residue" evidence="1">
    <location>
        <position position="291"/>
    </location>
</feature>
<dbReference type="EMBL" id="CALNXK010000062">
    <property type="protein sequence ID" value="CAH3139086.1"/>
    <property type="molecule type" value="Genomic_DNA"/>
</dbReference>
<proteinExistence type="predicted"/>